<protein>
    <submittedName>
        <fullName evidence="2">Uncharacterized protein</fullName>
    </submittedName>
</protein>
<dbReference type="EMBL" id="JAPMOS010000336">
    <property type="protein sequence ID" value="KAJ4452988.1"/>
    <property type="molecule type" value="Genomic_DNA"/>
</dbReference>
<sequence>MSSLEEAASSQKYRTPKQPPQVQPPPEPITQQQITRMQITPPQPHSLVGSQRCRSEISTRTLQKLSISGSLAQGFHPPQPEVRGQRYLGALKLEYGDTYEGEWINGLAAGQTYSFTTNLIAHPEDRLRSITLLGPLTSAPPPPVIRVNPCYVISAAALLPFPPQLVDKAFMQFYQECYNSDPPNYLFAPPLHSLIGLLTQAARELWDEMPSEERSISL</sequence>
<organism evidence="2 3">
    <name type="scientific">Paratrimastix pyriformis</name>
    <dbReference type="NCBI Taxonomy" id="342808"/>
    <lineage>
        <taxon>Eukaryota</taxon>
        <taxon>Metamonada</taxon>
        <taxon>Preaxostyla</taxon>
        <taxon>Paratrimastigidae</taxon>
        <taxon>Paratrimastix</taxon>
    </lineage>
</organism>
<evidence type="ECO:0000313" key="3">
    <source>
        <dbReference type="Proteomes" id="UP001141327"/>
    </source>
</evidence>
<gene>
    <name evidence="2" type="ORF">PAPYR_12672</name>
</gene>
<feature type="compositionally biased region" description="Polar residues" evidence="1">
    <location>
        <begin position="1"/>
        <end position="13"/>
    </location>
</feature>
<proteinExistence type="predicted"/>
<accession>A0ABQ8U540</accession>
<evidence type="ECO:0000313" key="2">
    <source>
        <dbReference type="EMBL" id="KAJ4452988.1"/>
    </source>
</evidence>
<dbReference type="Proteomes" id="UP001141327">
    <property type="component" value="Unassembled WGS sequence"/>
</dbReference>
<reference evidence="2" key="1">
    <citation type="journal article" date="2022" name="bioRxiv">
        <title>Genomics of Preaxostyla Flagellates Illuminates Evolutionary Transitions and the Path Towards Mitochondrial Loss.</title>
        <authorList>
            <person name="Novak L.V.F."/>
            <person name="Treitli S.C."/>
            <person name="Pyrih J."/>
            <person name="Halakuc P."/>
            <person name="Pipaliya S.V."/>
            <person name="Vacek V."/>
            <person name="Brzon O."/>
            <person name="Soukal P."/>
            <person name="Eme L."/>
            <person name="Dacks J.B."/>
            <person name="Karnkowska A."/>
            <person name="Elias M."/>
            <person name="Hampl V."/>
        </authorList>
    </citation>
    <scope>NUCLEOTIDE SEQUENCE</scope>
    <source>
        <strain evidence="2">RCP-MX</strain>
    </source>
</reference>
<feature type="region of interest" description="Disordered" evidence="1">
    <location>
        <begin position="1"/>
        <end position="31"/>
    </location>
</feature>
<evidence type="ECO:0000256" key="1">
    <source>
        <dbReference type="SAM" id="MobiDB-lite"/>
    </source>
</evidence>
<comment type="caution">
    <text evidence="2">The sequence shown here is derived from an EMBL/GenBank/DDBJ whole genome shotgun (WGS) entry which is preliminary data.</text>
</comment>
<keyword evidence="3" id="KW-1185">Reference proteome</keyword>
<feature type="compositionally biased region" description="Pro residues" evidence="1">
    <location>
        <begin position="17"/>
        <end position="28"/>
    </location>
</feature>
<name>A0ABQ8U540_9EUKA</name>